<organism evidence="1 2">
    <name type="scientific">Araneus ventricosus</name>
    <name type="common">Orbweaver spider</name>
    <name type="synonym">Epeira ventricosa</name>
    <dbReference type="NCBI Taxonomy" id="182803"/>
    <lineage>
        <taxon>Eukaryota</taxon>
        <taxon>Metazoa</taxon>
        <taxon>Ecdysozoa</taxon>
        <taxon>Arthropoda</taxon>
        <taxon>Chelicerata</taxon>
        <taxon>Arachnida</taxon>
        <taxon>Araneae</taxon>
        <taxon>Araneomorphae</taxon>
        <taxon>Entelegynae</taxon>
        <taxon>Araneoidea</taxon>
        <taxon>Araneidae</taxon>
        <taxon>Araneus</taxon>
    </lineage>
</organism>
<dbReference type="InterPro" id="IPR036397">
    <property type="entry name" value="RNaseH_sf"/>
</dbReference>
<dbReference type="OrthoDB" id="8033604at2759"/>
<protein>
    <submittedName>
        <fullName evidence="1">Uncharacterized protein</fullName>
    </submittedName>
</protein>
<evidence type="ECO:0000313" key="1">
    <source>
        <dbReference type="EMBL" id="GBN11098.1"/>
    </source>
</evidence>
<gene>
    <name evidence="1" type="ORF">AVEN_227061_1</name>
</gene>
<dbReference type="GO" id="GO:0003676">
    <property type="term" value="F:nucleic acid binding"/>
    <property type="evidence" value="ECO:0007669"/>
    <property type="project" value="InterPro"/>
</dbReference>
<accession>A0A4Y2L8Y5</accession>
<evidence type="ECO:0000313" key="2">
    <source>
        <dbReference type="Proteomes" id="UP000499080"/>
    </source>
</evidence>
<sequence>MKSLVPQARWNHIAVPSNPTDWASRRISPSTMLIIHYGGLVHNGYRQMSLFLPLWSKNLLSNQSSIVWHFIPPYSPHFGRIWEATVKQTKNQLLRACSVAILNFEELSMLLCRVEACLNSRLLVPVSSDPSDVRALTPVHILIGSPLLEIPGSNHEDDLRLTSR</sequence>
<keyword evidence="2" id="KW-1185">Reference proteome</keyword>
<dbReference type="Gene3D" id="3.30.420.10">
    <property type="entry name" value="Ribonuclease H-like superfamily/Ribonuclease H"/>
    <property type="match status" value="1"/>
</dbReference>
<name>A0A4Y2L8Y5_ARAVE</name>
<proteinExistence type="predicted"/>
<dbReference type="AlphaFoldDB" id="A0A4Y2L8Y5"/>
<dbReference type="Proteomes" id="UP000499080">
    <property type="component" value="Unassembled WGS sequence"/>
</dbReference>
<comment type="caution">
    <text evidence="1">The sequence shown here is derived from an EMBL/GenBank/DDBJ whole genome shotgun (WGS) entry which is preliminary data.</text>
</comment>
<dbReference type="PANTHER" id="PTHR47331">
    <property type="entry name" value="PHD-TYPE DOMAIN-CONTAINING PROTEIN"/>
    <property type="match status" value="1"/>
</dbReference>
<reference evidence="1 2" key="1">
    <citation type="journal article" date="2019" name="Sci. Rep.">
        <title>Orb-weaving spider Araneus ventricosus genome elucidates the spidroin gene catalogue.</title>
        <authorList>
            <person name="Kono N."/>
            <person name="Nakamura H."/>
            <person name="Ohtoshi R."/>
            <person name="Moran D.A.P."/>
            <person name="Shinohara A."/>
            <person name="Yoshida Y."/>
            <person name="Fujiwara M."/>
            <person name="Mori M."/>
            <person name="Tomita M."/>
            <person name="Arakawa K."/>
        </authorList>
    </citation>
    <scope>NUCLEOTIDE SEQUENCE [LARGE SCALE GENOMIC DNA]</scope>
</reference>
<dbReference type="EMBL" id="BGPR01005538">
    <property type="protein sequence ID" value="GBN11098.1"/>
    <property type="molecule type" value="Genomic_DNA"/>
</dbReference>